<accession>A0ABY1KT16</accession>
<feature type="domain" description="Aerotolerance regulator N-terminal" evidence="2">
    <location>
        <begin position="11"/>
        <end position="86"/>
    </location>
</feature>
<keyword evidence="1" id="KW-0812">Transmembrane</keyword>
<keyword evidence="4" id="KW-1185">Reference proteome</keyword>
<dbReference type="SUPFAM" id="SSF52317">
    <property type="entry name" value="Class I glutamine amidotransferase-like"/>
    <property type="match status" value="1"/>
</dbReference>
<dbReference type="RefSeq" id="WP_245799999.1">
    <property type="nucleotide sequence ID" value="NZ_FTOB01000002.1"/>
</dbReference>
<evidence type="ECO:0000313" key="3">
    <source>
        <dbReference type="EMBL" id="SIS57166.1"/>
    </source>
</evidence>
<gene>
    <name evidence="3" type="ORF">SAMN05421766_102787</name>
</gene>
<dbReference type="Proteomes" id="UP000185728">
    <property type="component" value="Unassembled WGS sequence"/>
</dbReference>
<sequence length="649" mass="73454">MYIFTISIQEMQFKYPELFWALFLLLIPIFIHLFQLRRFKKTPFTNVKFLKKVVSESRQSNTLKKWLLLLTRMLLLAALVFAFSQPFFAEKSALKQKETVIYLDDSFSMQLKNEGTTLLENAVQDLIKKLPKTERFSLFTNTRTFRNTSLQDIQNELLALGFHNKQLKLNEVYLKGQTLFSSDPSTEKNLIVLSDFQQRMANGSAEKRPQLQLHLVRLGADVVANVAIDSAYISSETSENLTLSVDLSSTGQNESVPVSLFNGEKLAAKTSASFDASPKVTVSFSLPKNEVFNGKIEINDSGLSYDNRLFFNIGEREKIKVLSVGNPKNDFLKRIYTEDEFTYTAFELKNLNYSTLSTQHLIVLNDLPQIPTSLTTSLKAFIANGGHLTIIPAVGIDMGSYNLLTSNYATTFVQPLRDEREITDISFSHPLYQNVFEKNVTNFQYPKASECYQIETSTPTALGFQGSTPFLVGDASFFLFTASLEPENSNFTQSPLVVPTFYNMAMGSLKLPPLYAVLGESTTIDIATTLAPDHILKLTKPDFEFIPQQRSLAHKVSLFFNGDLQEDGIYAVMEDQKTTKNISFNHNRNESKLAYLNTEQLESDLSASSIASLFDTIEKDNSVTELWKWFVILALLLLFVEVLIQKYLK</sequence>
<proteinExistence type="predicted"/>
<dbReference type="InterPro" id="IPR011933">
    <property type="entry name" value="Double_TM_dom"/>
</dbReference>
<name>A0ABY1KT16_9FLAO</name>
<dbReference type="Pfam" id="PF07584">
    <property type="entry name" value="BatA"/>
    <property type="match status" value="1"/>
</dbReference>
<evidence type="ECO:0000256" key="1">
    <source>
        <dbReference type="SAM" id="Phobius"/>
    </source>
</evidence>
<reference evidence="3 4" key="1">
    <citation type="submission" date="2017-01" db="EMBL/GenBank/DDBJ databases">
        <authorList>
            <person name="Varghese N."/>
            <person name="Submissions S."/>
        </authorList>
    </citation>
    <scope>NUCLEOTIDE SEQUENCE [LARGE SCALE GENOMIC DNA]</scope>
    <source>
        <strain evidence="3 4">DSM 2061</strain>
    </source>
</reference>
<protein>
    <submittedName>
        <fullName evidence="3">N-terminal double-transmembrane domain-containing protein</fullName>
    </submittedName>
</protein>
<keyword evidence="1" id="KW-1133">Transmembrane helix</keyword>
<dbReference type="InterPro" id="IPR029062">
    <property type="entry name" value="Class_I_gatase-like"/>
</dbReference>
<dbReference type="EMBL" id="FTOB01000002">
    <property type="protein sequence ID" value="SIS57166.1"/>
    <property type="molecule type" value="Genomic_DNA"/>
</dbReference>
<dbReference type="NCBIfam" id="TIGR02226">
    <property type="entry name" value="two_anch"/>
    <property type="match status" value="1"/>
</dbReference>
<evidence type="ECO:0000259" key="2">
    <source>
        <dbReference type="Pfam" id="PF07584"/>
    </source>
</evidence>
<organism evidence="3 4">
    <name type="scientific">Zobellia uliginosa</name>
    <dbReference type="NCBI Taxonomy" id="143224"/>
    <lineage>
        <taxon>Bacteria</taxon>
        <taxon>Pseudomonadati</taxon>
        <taxon>Bacteroidota</taxon>
        <taxon>Flavobacteriia</taxon>
        <taxon>Flavobacteriales</taxon>
        <taxon>Flavobacteriaceae</taxon>
        <taxon>Zobellia</taxon>
    </lineage>
</organism>
<keyword evidence="1" id="KW-0472">Membrane</keyword>
<feature type="transmembrane region" description="Helical" evidence="1">
    <location>
        <begin position="66"/>
        <end position="88"/>
    </location>
</feature>
<dbReference type="InterPro" id="IPR024163">
    <property type="entry name" value="Aerotolerance_reg_N"/>
</dbReference>
<dbReference type="PANTHER" id="PTHR37464:SF1">
    <property type="entry name" value="BLL2463 PROTEIN"/>
    <property type="match status" value="1"/>
</dbReference>
<dbReference type="PANTHER" id="PTHR37464">
    <property type="entry name" value="BLL2463 PROTEIN"/>
    <property type="match status" value="1"/>
</dbReference>
<evidence type="ECO:0000313" key="4">
    <source>
        <dbReference type="Proteomes" id="UP000185728"/>
    </source>
</evidence>
<comment type="caution">
    <text evidence="3">The sequence shown here is derived from an EMBL/GenBank/DDBJ whole genome shotgun (WGS) entry which is preliminary data.</text>
</comment>
<feature type="transmembrane region" description="Helical" evidence="1">
    <location>
        <begin position="18"/>
        <end position="36"/>
    </location>
</feature>